<dbReference type="EMBL" id="JAPHNL010000057">
    <property type="protein sequence ID" value="MCX3059577.1"/>
    <property type="molecule type" value="Genomic_DNA"/>
</dbReference>
<accession>A0ABT3TT33</accession>
<gene>
    <name evidence="2" type="ORF">OFY01_07300</name>
</gene>
<comment type="caution">
    <text evidence="2">The sequence shown here is derived from an EMBL/GenBank/DDBJ whole genome shotgun (WGS) entry which is preliminary data.</text>
</comment>
<name>A0ABT3TT33_9ACTN</name>
<reference evidence="2" key="1">
    <citation type="submission" date="2022-10" db="EMBL/GenBank/DDBJ databases">
        <title>Streptomyces beihaiensis sp. nov., a chitin degrading actinobacterium, isolated from shrimp pond soil.</title>
        <authorList>
            <person name="Xie J."/>
            <person name="Shen N."/>
        </authorList>
    </citation>
    <scope>NUCLEOTIDE SEQUENCE</scope>
    <source>
        <strain evidence="2">GXMU-J5</strain>
    </source>
</reference>
<feature type="compositionally biased region" description="Basic and acidic residues" evidence="1">
    <location>
        <begin position="121"/>
        <end position="144"/>
    </location>
</feature>
<evidence type="ECO:0000313" key="3">
    <source>
        <dbReference type="Proteomes" id="UP001163064"/>
    </source>
</evidence>
<feature type="compositionally biased region" description="Polar residues" evidence="1">
    <location>
        <begin position="163"/>
        <end position="172"/>
    </location>
</feature>
<feature type="region of interest" description="Disordered" evidence="1">
    <location>
        <begin position="109"/>
        <end position="172"/>
    </location>
</feature>
<proteinExistence type="predicted"/>
<organism evidence="2 3">
    <name type="scientific">Streptomyces beihaiensis</name>
    <dbReference type="NCBI Taxonomy" id="2984495"/>
    <lineage>
        <taxon>Bacteria</taxon>
        <taxon>Bacillati</taxon>
        <taxon>Actinomycetota</taxon>
        <taxon>Actinomycetes</taxon>
        <taxon>Kitasatosporales</taxon>
        <taxon>Streptomycetaceae</taxon>
        <taxon>Streptomyces</taxon>
    </lineage>
</organism>
<keyword evidence="3" id="KW-1185">Reference proteome</keyword>
<protein>
    <submittedName>
        <fullName evidence="2">Uncharacterized protein</fullName>
    </submittedName>
</protein>
<evidence type="ECO:0000256" key="1">
    <source>
        <dbReference type="SAM" id="MobiDB-lite"/>
    </source>
</evidence>
<evidence type="ECO:0000313" key="2">
    <source>
        <dbReference type="EMBL" id="MCX3059577.1"/>
    </source>
</evidence>
<sequence length="172" mass="18872">MTTQNVPMVPINERPDGFEEHTVQVAILRDTLTAAGIELGAYERQIIDWLSHWEWATIAVIASWVARAAASHEPTPPVALPDRFDATPAEVDRHLRQILSEDTYRRYQQDSAHAAAAARGAEARPVDDDASAHTAEEESADRLTRLLAPTQTLGDDGPAELRAQSTEAGEVR</sequence>
<dbReference type="Proteomes" id="UP001163064">
    <property type="component" value="Unassembled WGS sequence"/>
</dbReference>
<dbReference type="RefSeq" id="WP_266597491.1">
    <property type="nucleotide sequence ID" value="NZ_JAPHNL010000057.1"/>
</dbReference>